<dbReference type="InterPro" id="IPR036890">
    <property type="entry name" value="HATPase_C_sf"/>
</dbReference>
<organism evidence="14 15">
    <name type="scientific">Sphaerisporangium rubeum</name>
    <dbReference type="NCBI Taxonomy" id="321317"/>
    <lineage>
        <taxon>Bacteria</taxon>
        <taxon>Bacillati</taxon>
        <taxon>Actinomycetota</taxon>
        <taxon>Actinomycetes</taxon>
        <taxon>Streptosporangiales</taxon>
        <taxon>Streptosporangiaceae</taxon>
        <taxon>Sphaerisporangium</taxon>
    </lineage>
</organism>
<dbReference type="Proteomes" id="UP000555564">
    <property type="component" value="Unassembled WGS sequence"/>
</dbReference>
<dbReference type="PANTHER" id="PTHR43304">
    <property type="entry name" value="PHYTOCHROME-LIKE PROTEIN CPH1"/>
    <property type="match status" value="1"/>
</dbReference>
<keyword evidence="6 11" id="KW-0812">Transmembrane</keyword>
<protein>
    <recommendedName>
        <fullName evidence="3">histidine kinase</fullName>
        <ecNumber evidence="3">2.7.13.3</ecNumber>
    </recommendedName>
</protein>
<dbReference type="SMART" id="SM00387">
    <property type="entry name" value="HATPase_c"/>
    <property type="match status" value="1"/>
</dbReference>
<evidence type="ECO:0000256" key="10">
    <source>
        <dbReference type="SAM" id="Coils"/>
    </source>
</evidence>
<evidence type="ECO:0000256" key="9">
    <source>
        <dbReference type="ARBA" id="ARBA00023012"/>
    </source>
</evidence>
<evidence type="ECO:0000256" key="8">
    <source>
        <dbReference type="ARBA" id="ARBA00022989"/>
    </source>
</evidence>
<dbReference type="Pfam" id="PF02518">
    <property type="entry name" value="HATPase_c"/>
    <property type="match status" value="1"/>
</dbReference>
<evidence type="ECO:0000313" key="14">
    <source>
        <dbReference type="EMBL" id="MBB6474027.1"/>
    </source>
</evidence>
<dbReference type="GO" id="GO:0005886">
    <property type="term" value="C:plasma membrane"/>
    <property type="evidence" value="ECO:0007669"/>
    <property type="project" value="UniProtKB-SubCell"/>
</dbReference>
<evidence type="ECO:0000256" key="2">
    <source>
        <dbReference type="ARBA" id="ARBA00004236"/>
    </source>
</evidence>
<dbReference type="SMART" id="SM00388">
    <property type="entry name" value="HisKA"/>
    <property type="match status" value="1"/>
</dbReference>
<dbReference type="SMART" id="SM00304">
    <property type="entry name" value="HAMP"/>
    <property type="match status" value="1"/>
</dbReference>
<keyword evidence="9" id="KW-0902">Two-component regulatory system</keyword>
<evidence type="ECO:0000259" key="13">
    <source>
        <dbReference type="PROSITE" id="PS50885"/>
    </source>
</evidence>
<dbReference type="SUPFAM" id="SSF55874">
    <property type="entry name" value="ATPase domain of HSP90 chaperone/DNA topoisomerase II/histidine kinase"/>
    <property type="match status" value="1"/>
</dbReference>
<dbReference type="InterPro" id="IPR003660">
    <property type="entry name" value="HAMP_dom"/>
</dbReference>
<accession>A0A7X0II11</accession>
<feature type="transmembrane region" description="Helical" evidence="11">
    <location>
        <begin position="196"/>
        <end position="216"/>
    </location>
</feature>
<evidence type="ECO:0000256" key="5">
    <source>
        <dbReference type="ARBA" id="ARBA00022679"/>
    </source>
</evidence>
<feature type="domain" description="Histidine kinase" evidence="12">
    <location>
        <begin position="306"/>
        <end position="521"/>
    </location>
</feature>
<dbReference type="Gene3D" id="6.10.340.10">
    <property type="match status" value="1"/>
</dbReference>
<dbReference type="RefSeq" id="WP_184982192.1">
    <property type="nucleotide sequence ID" value="NZ_BAAALO010000061.1"/>
</dbReference>
<feature type="domain" description="HAMP" evidence="13">
    <location>
        <begin position="218"/>
        <end position="270"/>
    </location>
</feature>
<dbReference type="Pfam" id="PF00672">
    <property type="entry name" value="HAMP"/>
    <property type="match status" value="1"/>
</dbReference>
<evidence type="ECO:0000256" key="6">
    <source>
        <dbReference type="ARBA" id="ARBA00022692"/>
    </source>
</evidence>
<dbReference type="InterPro" id="IPR003661">
    <property type="entry name" value="HisK_dim/P_dom"/>
</dbReference>
<keyword evidence="5" id="KW-0808">Transferase</keyword>
<dbReference type="PRINTS" id="PR00344">
    <property type="entry name" value="BCTRLSENSOR"/>
</dbReference>
<dbReference type="InterPro" id="IPR005467">
    <property type="entry name" value="His_kinase_dom"/>
</dbReference>
<evidence type="ECO:0000256" key="3">
    <source>
        <dbReference type="ARBA" id="ARBA00012438"/>
    </source>
</evidence>
<dbReference type="GO" id="GO:0000155">
    <property type="term" value="F:phosphorelay sensor kinase activity"/>
    <property type="evidence" value="ECO:0007669"/>
    <property type="project" value="InterPro"/>
</dbReference>
<dbReference type="CDD" id="cd06225">
    <property type="entry name" value="HAMP"/>
    <property type="match status" value="1"/>
</dbReference>
<dbReference type="InterPro" id="IPR036097">
    <property type="entry name" value="HisK_dim/P_sf"/>
</dbReference>
<feature type="coiled-coil region" evidence="10">
    <location>
        <begin position="269"/>
        <end position="303"/>
    </location>
</feature>
<evidence type="ECO:0000256" key="4">
    <source>
        <dbReference type="ARBA" id="ARBA00022553"/>
    </source>
</evidence>
<dbReference type="Gene3D" id="3.30.565.10">
    <property type="entry name" value="Histidine kinase-like ATPase, C-terminal domain"/>
    <property type="match status" value="1"/>
</dbReference>
<evidence type="ECO:0000256" key="11">
    <source>
        <dbReference type="SAM" id="Phobius"/>
    </source>
</evidence>
<evidence type="ECO:0000259" key="12">
    <source>
        <dbReference type="PROSITE" id="PS50109"/>
    </source>
</evidence>
<reference evidence="14 15" key="1">
    <citation type="submission" date="2020-08" db="EMBL/GenBank/DDBJ databases">
        <title>Sequencing the genomes of 1000 actinobacteria strains.</title>
        <authorList>
            <person name="Klenk H.-P."/>
        </authorList>
    </citation>
    <scope>NUCLEOTIDE SEQUENCE [LARGE SCALE GENOMIC DNA]</scope>
    <source>
        <strain evidence="14 15">DSM 44936</strain>
    </source>
</reference>
<comment type="subcellular location">
    <subcellularLocation>
        <location evidence="2">Cell membrane</location>
    </subcellularLocation>
</comment>
<evidence type="ECO:0000256" key="7">
    <source>
        <dbReference type="ARBA" id="ARBA00022777"/>
    </source>
</evidence>
<dbReference type="SUPFAM" id="SSF158472">
    <property type="entry name" value="HAMP domain-like"/>
    <property type="match status" value="1"/>
</dbReference>
<dbReference type="EMBL" id="JACHIU010000001">
    <property type="protein sequence ID" value="MBB6474027.1"/>
    <property type="molecule type" value="Genomic_DNA"/>
</dbReference>
<dbReference type="Pfam" id="PF05227">
    <property type="entry name" value="CHASE3"/>
    <property type="match status" value="1"/>
</dbReference>
<dbReference type="InterPro" id="IPR003594">
    <property type="entry name" value="HATPase_dom"/>
</dbReference>
<evidence type="ECO:0000256" key="1">
    <source>
        <dbReference type="ARBA" id="ARBA00000085"/>
    </source>
</evidence>
<dbReference type="InterPro" id="IPR007891">
    <property type="entry name" value="CHASE3"/>
</dbReference>
<keyword evidence="4" id="KW-0597">Phosphoprotein</keyword>
<dbReference type="PROSITE" id="PS50109">
    <property type="entry name" value="HIS_KIN"/>
    <property type="match status" value="1"/>
</dbReference>
<dbReference type="PANTHER" id="PTHR43304:SF1">
    <property type="entry name" value="PAC DOMAIN-CONTAINING PROTEIN"/>
    <property type="match status" value="1"/>
</dbReference>
<comment type="catalytic activity">
    <reaction evidence="1">
        <text>ATP + protein L-histidine = ADP + protein N-phospho-L-histidine.</text>
        <dbReference type="EC" id="2.7.13.3"/>
    </reaction>
</comment>
<dbReference type="AlphaFoldDB" id="A0A7X0II11"/>
<dbReference type="SUPFAM" id="SSF47384">
    <property type="entry name" value="Homodimeric domain of signal transducing histidine kinase"/>
    <property type="match status" value="1"/>
</dbReference>
<dbReference type="EC" id="2.7.13.3" evidence="3"/>
<dbReference type="InterPro" id="IPR004358">
    <property type="entry name" value="Sig_transdc_His_kin-like_C"/>
</dbReference>
<keyword evidence="8 11" id="KW-1133">Transmembrane helix</keyword>
<comment type="caution">
    <text evidence="14">The sequence shown here is derived from an EMBL/GenBank/DDBJ whole genome shotgun (WGS) entry which is preliminary data.</text>
</comment>
<keyword evidence="15" id="KW-1185">Reference proteome</keyword>
<dbReference type="Pfam" id="PF00512">
    <property type="entry name" value="HisKA"/>
    <property type="match status" value="1"/>
</dbReference>
<feature type="transmembrane region" description="Helical" evidence="11">
    <location>
        <begin position="20"/>
        <end position="43"/>
    </location>
</feature>
<dbReference type="InterPro" id="IPR052162">
    <property type="entry name" value="Sensor_kinase/Photoreceptor"/>
</dbReference>
<name>A0A7X0II11_9ACTN</name>
<proteinExistence type="predicted"/>
<dbReference type="PROSITE" id="PS50885">
    <property type="entry name" value="HAMP"/>
    <property type="match status" value="1"/>
</dbReference>
<dbReference type="CDD" id="cd00082">
    <property type="entry name" value="HisKA"/>
    <property type="match status" value="1"/>
</dbReference>
<dbReference type="Gene3D" id="1.10.287.130">
    <property type="match status" value="1"/>
</dbReference>
<gene>
    <name evidence="14" type="ORF">BJ992_003458</name>
</gene>
<keyword evidence="11" id="KW-0472">Membrane</keyword>
<sequence>MRTSGGAPVARWRRLSTRAWFTLILGCLGTLLATSATLTIWALTATTRSAEQVTRHVVPGLLAFHGLRTALSDQEAALHGYVLSGRAEFLEAYRAGMAEETAAAGRLRLALPEAGTKARLDAVTERVAAWRSGYAGPALAAVTARGAGVIAPDEAARGKVLFDRIRQALDAQEGDLAERRAEAEAGLRVAQTWRNIILSTVLAVFVLTLVSISLLLRYTVLKPLERLASAAERVTGGDFGRAIDVRGPSDITALAGGVEAMRQRIAAELTVSQQARRRLQEQADLLNEQAVELRRSNAELEQFAYVASHDLQEPVRKVTAFCQLLQRRYAGRLDERADEYIAFAVDGAKRMQTLISELLTFSRVGRGHVDHVPVRLDGPLDEALANLDTLIEETGASVVRPPELPEVIGDSGLLCMLWQNLVGNAVKFRRPGHAPEVRITVERRDAMWEFGVADNGIGVEPRFADKIFVIFQRLHNRDEYDGTGIGLALCKKIVEYHGGQIGLDTAVTEGTRFVFTLPVAGAEPDGHAAALPVAATSARTEA</sequence>
<keyword evidence="10" id="KW-0175">Coiled coil</keyword>
<evidence type="ECO:0000313" key="15">
    <source>
        <dbReference type="Proteomes" id="UP000555564"/>
    </source>
</evidence>
<keyword evidence="7 14" id="KW-0418">Kinase</keyword>